<dbReference type="InterPro" id="IPR003609">
    <property type="entry name" value="Pan_app"/>
</dbReference>
<dbReference type="Pfam" id="PF13385">
    <property type="entry name" value="Laminin_G_3"/>
    <property type="match status" value="1"/>
</dbReference>
<proteinExistence type="predicted"/>
<dbReference type="SUPFAM" id="SSF49899">
    <property type="entry name" value="Concanavalin A-like lectins/glucanases"/>
    <property type="match status" value="1"/>
</dbReference>
<name>A0A914A2M9_PATMI</name>
<evidence type="ECO:0000256" key="1">
    <source>
        <dbReference type="SAM" id="SignalP"/>
    </source>
</evidence>
<dbReference type="RefSeq" id="XP_038057910.1">
    <property type="nucleotide sequence ID" value="XM_038201982.1"/>
</dbReference>
<keyword evidence="4" id="KW-1185">Reference proteome</keyword>
<organism evidence="3 4">
    <name type="scientific">Patiria miniata</name>
    <name type="common">Bat star</name>
    <name type="synonym">Asterina miniata</name>
    <dbReference type="NCBI Taxonomy" id="46514"/>
    <lineage>
        <taxon>Eukaryota</taxon>
        <taxon>Metazoa</taxon>
        <taxon>Echinodermata</taxon>
        <taxon>Eleutherozoa</taxon>
        <taxon>Asterozoa</taxon>
        <taxon>Asteroidea</taxon>
        <taxon>Valvatacea</taxon>
        <taxon>Valvatida</taxon>
        <taxon>Asterinidae</taxon>
        <taxon>Patiria</taxon>
    </lineage>
</organism>
<accession>A0A914A2M9</accession>
<dbReference type="Gene3D" id="2.60.120.200">
    <property type="match status" value="1"/>
</dbReference>
<dbReference type="AlphaFoldDB" id="A0A914A2M9"/>
<evidence type="ECO:0000259" key="2">
    <source>
        <dbReference type="Pfam" id="PF00024"/>
    </source>
</evidence>
<dbReference type="EnsemblMetazoa" id="XM_038201982.1">
    <property type="protein sequence ID" value="XP_038057910.1"/>
    <property type="gene ID" value="LOC119729357"/>
</dbReference>
<evidence type="ECO:0000313" key="3">
    <source>
        <dbReference type="EnsemblMetazoa" id="XP_038057910.1"/>
    </source>
</evidence>
<feature type="signal peptide" evidence="1">
    <location>
        <begin position="1"/>
        <end position="22"/>
    </location>
</feature>
<feature type="domain" description="Apple" evidence="2">
    <location>
        <begin position="42"/>
        <end position="108"/>
    </location>
</feature>
<protein>
    <recommendedName>
        <fullName evidence="2">Apple domain-containing protein</fullName>
    </recommendedName>
</protein>
<dbReference type="OMA" id="NSWISIP"/>
<feature type="chain" id="PRO_5037792832" description="Apple domain-containing protein" evidence="1">
    <location>
        <begin position="23"/>
        <end position="336"/>
    </location>
</feature>
<evidence type="ECO:0000313" key="4">
    <source>
        <dbReference type="Proteomes" id="UP000887568"/>
    </source>
</evidence>
<keyword evidence="1" id="KW-0732">Signal</keyword>
<dbReference type="Pfam" id="PF00024">
    <property type="entry name" value="PAN_1"/>
    <property type="match status" value="1"/>
</dbReference>
<dbReference type="Proteomes" id="UP000887568">
    <property type="component" value="Unplaced"/>
</dbReference>
<dbReference type="OrthoDB" id="10030431at2759"/>
<dbReference type="GeneID" id="119729357"/>
<reference evidence="3" key="1">
    <citation type="submission" date="2022-11" db="UniProtKB">
        <authorList>
            <consortium name="EnsemblMetazoa"/>
        </authorList>
    </citation>
    <scope>IDENTIFICATION</scope>
</reference>
<sequence length="336" mass="37140">MAAEHFTLFCQLISWATILVLTADVQQVFNHQSGSIWCTIIGSGINDTQISRNHAKNHKDCHLSCGADPACESTNYIPSKRLCEMNAASHSDCPRSFVQRNDAIYTPKFKTDCRHCVPAYSNFGESSHLEAHYAFEGNLLDSTSAGRNGLASGEVFYPRGVCGRAASFNGHSKIDVDAFRQFALGSRFSVSAWFKRTNPDGYQGIVNAGYSEDGSWEVRMTDSAGGTGIGGTVITSHYEKVWPYNVVKVSLNDWHHVIMTYNGSQLLFYVDNELQTGTSDCCTGEILSKDIPVTIGQAGRGHAMEYFFGFIDEVKIFTTTLCPEEVDKMFRFPCTC</sequence>
<dbReference type="InterPro" id="IPR013320">
    <property type="entry name" value="ConA-like_dom_sf"/>
</dbReference>